<evidence type="ECO:0000313" key="2">
    <source>
        <dbReference type="EMBL" id="KAA6356137.1"/>
    </source>
</evidence>
<evidence type="ECO:0000313" key="3">
    <source>
        <dbReference type="Proteomes" id="UP000324800"/>
    </source>
</evidence>
<feature type="compositionally biased region" description="Low complexity" evidence="1">
    <location>
        <begin position="51"/>
        <end position="66"/>
    </location>
</feature>
<sequence length="156" mass="16420">ALTMKGTYQDATELVKGEGNEMMHRDGIFELSLKLLWPLIRKFEPTTQANAAPSAGTSAGSSSGTGQMISSRRALFGGGGQNTLSSRRTKRPGGGVQAVGPGAETAKPGEAFSSEILDMVLLGLYNILTIGSNNAQDVAVVVRRNVEQINAQRGQQ</sequence>
<feature type="region of interest" description="Disordered" evidence="1">
    <location>
        <begin position="48"/>
        <end position="108"/>
    </location>
</feature>
<dbReference type="EMBL" id="SNRW01033481">
    <property type="protein sequence ID" value="KAA6356137.1"/>
    <property type="molecule type" value="Genomic_DNA"/>
</dbReference>
<organism evidence="2 3">
    <name type="scientific">Streblomastix strix</name>
    <dbReference type="NCBI Taxonomy" id="222440"/>
    <lineage>
        <taxon>Eukaryota</taxon>
        <taxon>Metamonada</taxon>
        <taxon>Preaxostyla</taxon>
        <taxon>Oxymonadida</taxon>
        <taxon>Streblomastigidae</taxon>
        <taxon>Streblomastix</taxon>
    </lineage>
</organism>
<evidence type="ECO:0000256" key="1">
    <source>
        <dbReference type="SAM" id="MobiDB-lite"/>
    </source>
</evidence>
<dbReference type="AlphaFoldDB" id="A0A5J4TD69"/>
<comment type="caution">
    <text evidence="2">The sequence shown here is derived from an EMBL/GenBank/DDBJ whole genome shotgun (WGS) entry which is preliminary data.</text>
</comment>
<protein>
    <submittedName>
        <fullName evidence="2">Uncharacterized protein</fullName>
    </submittedName>
</protein>
<proteinExistence type="predicted"/>
<gene>
    <name evidence="2" type="ORF">EZS28_048336</name>
</gene>
<feature type="non-terminal residue" evidence="2">
    <location>
        <position position="156"/>
    </location>
</feature>
<accession>A0A5J4TD69</accession>
<dbReference type="Proteomes" id="UP000324800">
    <property type="component" value="Unassembled WGS sequence"/>
</dbReference>
<feature type="non-terminal residue" evidence="2">
    <location>
        <position position="1"/>
    </location>
</feature>
<reference evidence="2 3" key="1">
    <citation type="submission" date="2019-03" db="EMBL/GenBank/DDBJ databases">
        <title>Single cell metagenomics reveals metabolic interactions within the superorganism composed of flagellate Streblomastix strix and complex community of Bacteroidetes bacteria on its surface.</title>
        <authorList>
            <person name="Treitli S.C."/>
            <person name="Kolisko M."/>
            <person name="Husnik F."/>
            <person name="Keeling P."/>
            <person name="Hampl V."/>
        </authorList>
    </citation>
    <scope>NUCLEOTIDE SEQUENCE [LARGE SCALE GENOMIC DNA]</scope>
    <source>
        <strain evidence="2">ST1C</strain>
    </source>
</reference>
<name>A0A5J4TD69_9EUKA</name>